<evidence type="ECO:0000256" key="1">
    <source>
        <dbReference type="ARBA" id="ARBA00004253"/>
    </source>
</evidence>
<dbReference type="InterPro" id="IPR001680">
    <property type="entry name" value="WD40_rpt"/>
</dbReference>
<evidence type="ECO:0000256" key="5">
    <source>
        <dbReference type="ARBA" id="ARBA00022574"/>
    </source>
</evidence>
<dbReference type="GO" id="GO:0005053">
    <property type="term" value="F:peroxisome matrix targeting signal-2 binding"/>
    <property type="evidence" value="ECO:0007669"/>
    <property type="project" value="InterPro"/>
</dbReference>
<dbReference type="InterPro" id="IPR015943">
    <property type="entry name" value="WD40/YVTN_repeat-like_dom_sf"/>
</dbReference>
<dbReference type="InterPro" id="IPR020472">
    <property type="entry name" value="WD40_PAC1"/>
</dbReference>
<evidence type="ECO:0000256" key="7">
    <source>
        <dbReference type="ARBA" id="ARBA00022927"/>
    </source>
</evidence>
<keyword evidence="13" id="KW-1185">Reference proteome</keyword>
<keyword evidence="6" id="KW-0677">Repeat</keyword>
<dbReference type="PROSITE" id="PS50294">
    <property type="entry name" value="WD_REPEATS_REGION"/>
    <property type="match status" value="3"/>
</dbReference>
<gene>
    <name evidence="12" type="ORF">CPELLU_LOCUS6718</name>
</gene>
<keyword evidence="8" id="KW-0576">Peroxisome</keyword>
<dbReference type="PANTHER" id="PTHR46027">
    <property type="entry name" value="PEROXISOMAL TARGETING SIGNAL 2 RECEPTOR"/>
    <property type="match status" value="1"/>
</dbReference>
<dbReference type="Pfam" id="PF00400">
    <property type="entry name" value="WD40"/>
    <property type="match status" value="5"/>
</dbReference>
<keyword evidence="5 11" id="KW-0853">WD repeat</keyword>
<feature type="repeat" description="WD" evidence="11">
    <location>
        <begin position="146"/>
        <end position="188"/>
    </location>
</feature>
<evidence type="ECO:0000256" key="6">
    <source>
        <dbReference type="ARBA" id="ARBA00022737"/>
    </source>
</evidence>
<dbReference type="OrthoDB" id="273771at2759"/>
<dbReference type="PROSITE" id="PS00678">
    <property type="entry name" value="WD_REPEATS_1"/>
    <property type="match status" value="1"/>
</dbReference>
<dbReference type="GO" id="GO:0016558">
    <property type="term" value="P:protein import into peroxisome matrix"/>
    <property type="evidence" value="ECO:0007669"/>
    <property type="project" value="InterPro"/>
</dbReference>
<keyword evidence="7" id="KW-0653">Protein transport</keyword>
<dbReference type="InterPro" id="IPR044536">
    <property type="entry name" value="PEX7"/>
</dbReference>
<evidence type="ECO:0000256" key="8">
    <source>
        <dbReference type="ARBA" id="ARBA00023140"/>
    </source>
</evidence>
<dbReference type="Proteomes" id="UP000789759">
    <property type="component" value="Unassembled WGS sequence"/>
</dbReference>
<evidence type="ECO:0000256" key="2">
    <source>
        <dbReference type="ARBA" id="ARBA00004514"/>
    </source>
</evidence>
<dbReference type="PANTHER" id="PTHR46027:SF1">
    <property type="entry name" value="PEROXISOMAL TARGETING SIGNAL 2 RECEPTOR"/>
    <property type="match status" value="1"/>
</dbReference>
<evidence type="ECO:0000313" key="12">
    <source>
        <dbReference type="EMBL" id="CAG8594985.1"/>
    </source>
</evidence>
<evidence type="ECO:0000256" key="9">
    <source>
        <dbReference type="ARBA" id="ARBA00024017"/>
    </source>
</evidence>
<accession>A0A9N9G9S3</accession>
<dbReference type="GO" id="GO:0005829">
    <property type="term" value="C:cytosol"/>
    <property type="evidence" value="ECO:0007669"/>
    <property type="project" value="UniProtKB-SubCell"/>
</dbReference>
<dbReference type="Gene3D" id="2.130.10.10">
    <property type="entry name" value="YVTN repeat-like/Quinoprotein amine dehydrogenase"/>
    <property type="match status" value="1"/>
</dbReference>
<comment type="subcellular location">
    <subcellularLocation>
        <location evidence="2">Cytoplasm</location>
        <location evidence="2">Cytosol</location>
    </subcellularLocation>
    <subcellularLocation>
        <location evidence="1">Peroxisome matrix</location>
    </subcellularLocation>
</comment>
<feature type="repeat" description="WD" evidence="11">
    <location>
        <begin position="189"/>
        <end position="225"/>
    </location>
</feature>
<evidence type="ECO:0000256" key="4">
    <source>
        <dbReference type="ARBA" id="ARBA00022490"/>
    </source>
</evidence>
<dbReference type="SMART" id="SM00320">
    <property type="entry name" value="WD40"/>
    <property type="match status" value="6"/>
</dbReference>
<feature type="repeat" description="WD" evidence="11">
    <location>
        <begin position="234"/>
        <end position="267"/>
    </location>
</feature>
<dbReference type="InterPro" id="IPR036322">
    <property type="entry name" value="WD40_repeat_dom_sf"/>
</dbReference>
<comment type="similarity">
    <text evidence="9">Belongs to the WD repeat peroxin-7 family.</text>
</comment>
<evidence type="ECO:0000256" key="3">
    <source>
        <dbReference type="ARBA" id="ARBA00022448"/>
    </source>
</evidence>
<dbReference type="PRINTS" id="PR00320">
    <property type="entry name" value="GPROTEINBRPT"/>
</dbReference>
<proteinExistence type="inferred from homology"/>
<feature type="repeat" description="WD" evidence="11">
    <location>
        <begin position="103"/>
        <end position="145"/>
    </location>
</feature>
<dbReference type="PROSITE" id="PS50082">
    <property type="entry name" value="WD_REPEATS_2"/>
    <property type="match status" value="4"/>
</dbReference>
<dbReference type="SUPFAM" id="SSF50978">
    <property type="entry name" value="WD40 repeat-like"/>
    <property type="match status" value="1"/>
</dbReference>
<keyword evidence="3" id="KW-0813">Transport</keyword>
<name>A0A9N9G9S3_9GLOM</name>
<dbReference type="AlphaFoldDB" id="A0A9N9G9S3"/>
<dbReference type="EMBL" id="CAJVQA010004260">
    <property type="protein sequence ID" value="CAG8594985.1"/>
    <property type="molecule type" value="Genomic_DNA"/>
</dbReference>
<dbReference type="InterPro" id="IPR019775">
    <property type="entry name" value="WD40_repeat_CS"/>
</dbReference>
<dbReference type="GO" id="GO:0005782">
    <property type="term" value="C:peroxisomal matrix"/>
    <property type="evidence" value="ECO:0007669"/>
    <property type="project" value="UniProtKB-SubCell"/>
</dbReference>
<organism evidence="12 13">
    <name type="scientific">Cetraspora pellucida</name>
    <dbReference type="NCBI Taxonomy" id="1433469"/>
    <lineage>
        <taxon>Eukaryota</taxon>
        <taxon>Fungi</taxon>
        <taxon>Fungi incertae sedis</taxon>
        <taxon>Mucoromycota</taxon>
        <taxon>Glomeromycotina</taxon>
        <taxon>Glomeromycetes</taxon>
        <taxon>Diversisporales</taxon>
        <taxon>Gigasporaceae</taxon>
        <taxon>Cetraspora</taxon>
    </lineage>
</organism>
<reference evidence="12" key="1">
    <citation type="submission" date="2021-06" db="EMBL/GenBank/DDBJ databases">
        <authorList>
            <person name="Kallberg Y."/>
            <person name="Tangrot J."/>
            <person name="Rosling A."/>
        </authorList>
    </citation>
    <scope>NUCLEOTIDE SEQUENCE</scope>
    <source>
        <strain evidence="12">FL966</strain>
    </source>
</reference>
<evidence type="ECO:0000256" key="10">
    <source>
        <dbReference type="ARBA" id="ARBA00032565"/>
    </source>
</evidence>
<sequence>MPMLRFRTEGYNGYSLQFSPFIESKISCATAANFGLVGNGRLFILNAGVGPNGVQIERIYDTKDGLFDCSWSEVNENQVVTACGDGSIMLWDTTLMDFPIKKWKEHQREVFSVHWNLIKKDSFVSGSWDSAIKLWRPEVSQSLSTFSEHTACIYSTIWSPHNPDIFGSASGDSTFKIWDVKVPRSAQTIRAHNSEILSLDWNKYQENVIVTGGSVDRMLKVWDLRFLDREITCLRGHRYAIRRVKCSPHDGNIIASASYDMTMRLWNTTLTDPLVEMHDAHTEFVLGVDFNLYIEGQISTCAWDEHVHIWNSDLLMKRTLPVT</sequence>
<keyword evidence="4" id="KW-0963">Cytoplasm</keyword>
<evidence type="ECO:0000256" key="11">
    <source>
        <dbReference type="PROSITE-ProRule" id="PRU00221"/>
    </source>
</evidence>
<evidence type="ECO:0000313" key="13">
    <source>
        <dbReference type="Proteomes" id="UP000789759"/>
    </source>
</evidence>
<comment type="caution">
    <text evidence="12">The sequence shown here is derived from an EMBL/GenBank/DDBJ whole genome shotgun (WGS) entry which is preliminary data.</text>
</comment>
<protein>
    <recommendedName>
        <fullName evidence="10">Peroxin-7</fullName>
    </recommendedName>
</protein>